<name>A0A086PC49_SPHHM</name>
<dbReference type="AlphaFoldDB" id="A0A086PC49"/>
<dbReference type="PRINTS" id="PR00081">
    <property type="entry name" value="GDHRDH"/>
</dbReference>
<comment type="caution">
    <text evidence="3">The sequence shown here is derived from an EMBL/GenBank/DDBJ whole genome shotgun (WGS) entry which is preliminary data.</text>
</comment>
<comment type="similarity">
    <text evidence="1">Belongs to the short-chain dehydrogenases/reductases (SDR) family.</text>
</comment>
<dbReference type="PATRIC" id="fig|1219045.3.peg.1179"/>
<dbReference type="PANTHER" id="PTHR42760">
    <property type="entry name" value="SHORT-CHAIN DEHYDROGENASES/REDUCTASES FAMILY MEMBER"/>
    <property type="match status" value="1"/>
</dbReference>
<evidence type="ECO:0000256" key="1">
    <source>
        <dbReference type="ARBA" id="ARBA00006484"/>
    </source>
</evidence>
<organism evidence="3 4">
    <name type="scientific">Sphingobium herbicidovorans (strain ATCC 700291 / DSM 11019 / CCUG 56400 / KCTC 2939 / LMG 18315 / NBRC 16415 / MH)</name>
    <name type="common">Sphingomonas herbicidovorans</name>
    <dbReference type="NCBI Taxonomy" id="1219045"/>
    <lineage>
        <taxon>Bacteria</taxon>
        <taxon>Pseudomonadati</taxon>
        <taxon>Pseudomonadota</taxon>
        <taxon>Alphaproteobacteria</taxon>
        <taxon>Sphingomonadales</taxon>
        <taxon>Sphingomonadaceae</taxon>
        <taxon>Sphingobium</taxon>
    </lineage>
</organism>
<dbReference type="InterPro" id="IPR002347">
    <property type="entry name" value="SDR_fam"/>
</dbReference>
<dbReference type="Proteomes" id="UP000024284">
    <property type="component" value="Unassembled WGS sequence"/>
</dbReference>
<dbReference type="OrthoDB" id="9789398at2"/>
<dbReference type="eggNOG" id="COG1028">
    <property type="taxonomic scope" value="Bacteria"/>
</dbReference>
<keyword evidence="4" id="KW-1185">Reference proteome</keyword>
<evidence type="ECO:0000313" key="3">
    <source>
        <dbReference type="EMBL" id="KFG90967.1"/>
    </source>
</evidence>
<dbReference type="Pfam" id="PF13561">
    <property type="entry name" value="adh_short_C2"/>
    <property type="match status" value="1"/>
</dbReference>
<dbReference type="GO" id="GO:0016616">
    <property type="term" value="F:oxidoreductase activity, acting on the CH-OH group of donors, NAD or NADP as acceptor"/>
    <property type="evidence" value="ECO:0007669"/>
    <property type="project" value="TreeGrafter"/>
</dbReference>
<reference evidence="3" key="1">
    <citation type="submission" date="2014-08" db="EMBL/GenBank/DDBJ databases">
        <title>Draft genome sequences of Sphingobium herbicidovorans.</title>
        <authorList>
            <person name="Gan H.M."/>
            <person name="Gan H.Y."/>
            <person name="Savka M.A."/>
        </authorList>
    </citation>
    <scope>NUCLEOTIDE SEQUENCE [LARGE SCALE GENOMIC DNA]</scope>
    <source>
        <strain evidence="3">NBRC 16415</strain>
    </source>
</reference>
<proteinExistence type="inferred from homology"/>
<dbReference type="STRING" id="76947.GCA_002080435_03409"/>
<accession>A0A086PC49</accession>
<dbReference type="CDD" id="cd05233">
    <property type="entry name" value="SDR_c"/>
    <property type="match status" value="1"/>
</dbReference>
<protein>
    <submittedName>
        <fullName evidence="3">Short-chain dehydrogenase/reductase SDR</fullName>
    </submittedName>
</protein>
<comment type="catalytic activity">
    <reaction evidence="2">
        <text>2,5-dichlorocyclohexa-2,5-dien-1,4-diol + NAD(+) = 2,5-dichlorohydroquinone + NADH + H(+)</text>
        <dbReference type="Rhea" id="RHEA:15741"/>
        <dbReference type="ChEBI" id="CHEBI:15378"/>
        <dbReference type="ChEBI" id="CHEBI:27545"/>
        <dbReference type="ChEBI" id="CHEBI:28975"/>
        <dbReference type="ChEBI" id="CHEBI:57540"/>
        <dbReference type="ChEBI" id="CHEBI:57945"/>
    </reaction>
</comment>
<evidence type="ECO:0000256" key="2">
    <source>
        <dbReference type="ARBA" id="ARBA00051383"/>
    </source>
</evidence>
<sequence>MKALAGKAAIVTGGARGVAKGVATAFVKAGAHVLIVDREEEMGRATEAELRALGSNVHFMPVDLAQRAELPKIVEAAIGHFGKIDILVNAAQASRQLLLAETPDEAMDISFDTGFWPTFVLMREAYPHLVNSKGSVINFATGAAFDAIPTQGSYCAAKEAIRAISKVAASEWGAQGVRVNIICPFANSPGVMAWKEWAPDDYNTQINKVSLKRIGDCEKDIGSAAVFLASDAAGYITGQTLMVDGGQTKAF</sequence>
<dbReference type="InterPro" id="IPR036291">
    <property type="entry name" value="NAD(P)-bd_dom_sf"/>
</dbReference>
<gene>
    <name evidence="3" type="ORF">BV98_001160</name>
</gene>
<evidence type="ECO:0000313" key="4">
    <source>
        <dbReference type="Proteomes" id="UP000024284"/>
    </source>
</evidence>
<dbReference type="SUPFAM" id="SSF51735">
    <property type="entry name" value="NAD(P)-binding Rossmann-fold domains"/>
    <property type="match status" value="1"/>
</dbReference>
<dbReference type="EMBL" id="JFZA02000007">
    <property type="protein sequence ID" value="KFG90967.1"/>
    <property type="molecule type" value="Genomic_DNA"/>
</dbReference>
<dbReference type="FunFam" id="3.40.50.720:FF:000084">
    <property type="entry name" value="Short-chain dehydrogenase reductase"/>
    <property type="match status" value="1"/>
</dbReference>
<dbReference type="Gene3D" id="3.40.50.720">
    <property type="entry name" value="NAD(P)-binding Rossmann-like Domain"/>
    <property type="match status" value="1"/>
</dbReference>